<feature type="transmembrane region" description="Helical" evidence="8">
    <location>
        <begin position="321"/>
        <end position="339"/>
    </location>
</feature>
<evidence type="ECO:0000313" key="11">
    <source>
        <dbReference type="Proteomes" id="UP000006250"/>
    </source>
</evidence>
<dbReference type="InterPro" id="IPR038731">
    <property type="entry name" value="RgtA/B/C-like"/>
</dbReference>
<reference evidence="10 11" key="1">
    <citation type="submission" date="2010-08" db="EMBL/GenBank/DDBJ databases">
        <title>The draft genome of Desulfovibrio fructosovorans JJ.</title>
        <authorList>
            <consortium name="US DOE Joint Genome Institute (JGI-PGF)"/>
            <person name="Lucas S."/>
            <person name="Copeland A."/>
            <person name="Lapidus A."/>
            <person name="Cheng J.-F."/>
            <person name="Bruce D."/>
            <person name="Goodwin L."/>
            <person name="Pitluck S."/>
            <person name="Land M.L."/>
            <person name="Hauser L."/>
            <person name="Chang Y.-J."/>
            <person name="Jeffries C."/>
            <person name="Wall J.D."/>
            <person name="Stahl D.A."/>
            <person name="Arkin A.P."/>
            <person name="Dehal P."/>
            <person name="Stolyar S.M."/>
            <person name="Hazen T.C."/>
            <person name="Woyke T.J."/>
        </authorList>
    </citation>
    <scope>NUCLEOTIDE SEQUENCE [LARGE SCALE GENOMIC DNA]</scope>
    <source>
        <strain evidence="10 11">JJ</strain>
    </source>
</reference>
<dbReference type="InterPro" id="IPR050297">
    <property type="entry name" value="LipidA_mod_glycosyltrf_83"/>
</dbReference>
<dbReference type="Proteomes" id="UP000006250">
    <property type="component" value="Unassembled WGS sequence"/>
</dbReference>
<dbReference type="PANTHER" id="PTHR33908">
    <property type="entry name" value="MANNOSYLTRANSFERASE YKCB-RELATED"/>
    <property type="match status" value="1"/>
</dbReference>
<keyword evidence="2" id="KW-1003">Cell membrane</keyword>
<dbReference type="STRING" id="596151.DesfrDRAFT_3823"/>
<dbReference type="OrthoDB" id="5437515at2"/>
<evidence type="ECO:0000256" key="3">
    <source>
        <dbReference type="ARBA" id="ARBA00022676"/>
    </source>
</evidence>
<gene>
    <name evidence="10" type="ORF">DesfrDRAFT_3823</name>
</gene>
<organism evidence="10 11">
    <name type="scientific">Solidesulfovibrio fructosivorans JJ]</name>
    <dbReference type="NCBI Taxonomy" id="596151"/>
    <lineage>
        <taxon>Bacteria</taxon>
        <taxon>Pseudomonadati</taxon>
        <taxon>Thermodesulfobacteriota</taxon>
        <taxon>Desulfovibrionia</taxon>
        <taxon>Desulfovibrionales</taxon>
        <taxon>Desulfovibrionaceae</taxon>
        <taxon>Solidesulfovibrio</taxon>
    </lineage>
</organism>
<keyword evidence="4" id="KW-0808">Transferase</keyword>
<evidence type="ECO:0000256" key="1">
    <source>
        <dbReference type="ARBA" id="ARBA00004651"/>
    </source>
</evidence>
<evidence type="ECO:0000256" key="4">
    <source>
        <dbReference type="ARBA" id="ARBA00022679"/>
    </source>
</evidence>
<protein>
    <recommendedName>
        <fullName evidence="9">Glycosyltransferase RgtA/B/C/D-like domain-containing protein</fullName>
    </recommendedName>
</protein>
<dbReference type="PANTHER" id="PTHR33908:SF3">
    <property type="entry name" value="UNDECAPRENYL PHOSPHATE-ALPHA-4-AMINO-4-DEOXY-L-ARABINOSE ARABINOSYL TRANSFERASE"/>
    <property type="match status" value="1"/>
</dbReference>
<feature type="transmembrane region" description="Helical" evidence="8">
    <location>
        <begin position="383"/>
        <end position="402"/>
    </location>
</feature>
<comment type="caution">
    <text evidence="10">The sequence shown here is derived from an EMBL/GenBank/DDBJ whole genome shotgun (WGS) entry which is preliminary data.</text>
</comment>
<keyword evidence="6 8" id="KW-1133">Transmembrane helix</keyword>
<feature type="transmembrane region" description="Helical" evidence="8">
    <location>
        <begin position="291"/>
        <end position="314"/>
    </location>
</feature>
<accession>E1K1S3</accession>
<dbReference type="GO" id="GO:0010041">
    <property type="term" value="P:response to iron(III) ion"/>
    <property type="evidence" value="ECO:0007669"/>
    <property type="project" value="TreeGrafter"/>
</dbReference>
<keyword evidence="7 8" id="KW-0472">Membrane</keyword>
<dbReference type="GO" id="GO:0009103">
    <property type="term" value="P:lipopolysaccharide biosynthetic process"/>
    <property type="evidence" value="ECO:0007669"/>
    <property type="project" value="UniProtKB-ARBA"/>
</dbReference>
<evidence type="ECO:0000259" key="9">
    <source>
        <dbReference type="Pfam" id="PF13231"/>
    </source>
</evidence>
<keyword evidence="5 8" id="KW-0812">Transmembrane</keyword>
<keyword evidence="3" id="KW-0328">Glycosyltransferase</keyword>
<proteinExistence type="predicted"/>
<evidence type="ECO:0000256" key="2">
    <source>
        <dbReference type="ARBA" id="ARBA00022475"/>
    </source>
</evidence>
<feature type="transmembrane region" description="Helical" evidence="8">
    <location>
        <begin position="30"/>
        <end position="48"/>
    </location>
</feature>
<comment type="subcellular location">
    <subcellularLocation>
        <location evidence="1">Cell membrane</location>
        <topology evidence="1">Multi-pass membrane protein</topology>
    </subcellularLocation>
</comment>
<feature type="transmembrane region" description="Helical" evidence="8">
    <location>
        <begin position="189"/>
        <end position="206"/>
    </location>
</feature>
<feature type="transmembrane region" description="Helical" evidence="8">
    <location>
        <begin position="212"/>
        <end position="230"/>
    </location>
</feature>
<keyword evidence="11" id="KW-1185">Reference proteome</keyword>
<feature type="transmembrane region" description="Helical" evidence="8">
    <location>
        <begin position="161"/>
        <end position="177"/>
    </location>
</feature>
<dbReference type="RefSeq" id="WP_005996632.1">
    <property type="nucleotide sequence ID" value="NZ_AECZ01000044.1"/>
</dbReference>
<evidence type="ECO:0000256" key="6">
    <source>
        <dbReference type="ARBA" id="ARBA00022989"/>
    </source>
</evidence>
<evidence type="ECO:0000256" key="8">
    <source>
        <dbReference type="SAM" id="Phobius"/>
    </source>
</evidence>
<dbReference type="AlphaFoldDB" id="E1K1S3"/>
<evidence type="ECO:0000256" key="5">
    <source>
        <dbReference type="ARBA" id="ARBA00022692"/>
    </source>
</evidence>
<evidence type="ECO:0000256" key="7">
    <source>
        <dbReference type="ARBA" id="ARBA00023136"/>
    </source>
</evidence>
<dbReference type="EMBL" id="AECZ01000044">
    <property type="protein sequence ID" value="EFL49423.1"/>
    <property type="molecule type" value="Genomic_DNA"/>
</dbReference>
<dbReference type="GO" id="GO:0005886">
    <property type="term" value="C:plasma membrane"/>
    <property type="evidence" value="ECO:0007669"/>
    <property type="project" value="UniProtKB-SubCell"/>
</dbReference>
<name>E1K1S3_SOLFR</name>
<feature type="transmembrane region" description="Helical" evidence="8">
    <location>
        <begin position="109"/>
        <end position="131"/>
    </location>
</feature>
<dbReference type="eggNOG" id="COG5305">
    <property type="taxonomic scope" value="Bacteria"/>
</dbReference>
<evidence type="ECO:0000313" key="10">
    <source>
        <dbReference type="EMBL" id="EFL49423.1"/>
    </source>
</evidence>
<feature type="transmembrane region" description="Helical" evidence="8">
    <location>
        <begin position="242"/>
        <end position="263"/>
    </location>
</feature>
<sequence>MNPGSAAGHTHPPPPPVFADHASAEPSRRLFWLLFGLILAGSLALRLYNVGTPQLWEDDYLNLDRALMTPAQLIAIQQYQGPADTIFDFQPPLSYLLVHAALAVSKTTLAARVPSIIAGMLSIVAIGLLGARTGGRKAGLAAAAMAGLSLFHLDFSRAIKLYALFLCALSFSVYFLVRCLEAKCTRRAAWLAGYAAATAAMLTTAYQGVPVLLAEGLCVLGLYAARKGVFSGTDRNWRLGQFLMAADAAVLVWLPLAPGLLFVREFLDNPQVDPWQGLGGTFFTNVLNGLYYQHAVVPLVSTLLLIVMTLLGLLVGRRAPVLLLTAVGFFPALAILSSHSDLRPIVSWRHLISLFPGLTVFAGAGAAATADIVAGYVAKKARVATALCVTTALCAVAMGPGLTRIRDDASRTLSNDRDLFRYISRLPVTWTGLTFTGYKRNTKTFAAGWHLPGRFPGPGDFSGPGYGRTLVVDTFTAPSQRLRAKPRGTLLASWGTGIFKTRVALDGLPRRAPLLLAPDAEGEAAYGDDFRDWRYYRDAFASRNFTVDTEVGLLRPTRYEKPAMAVWRFDLPPGSAGATVRASVAAALYKRHPDKPADSLLSIAASGDGKTFTPLAVLSHADFLMPDGTPRTQKRRFFEEMGFYHECREAVARLDLTPFAATGTVYVRVTYAPGVREGFLNVAGLAVTAEFPEKNRPQVEPLAFYAANLAKNCAAPAYAPDRHLLGQTAYVFAAPEHPELAARLPGGEVVGSPAALTAFTAAHPDLAPAYVLRDASGAPAVIVHDPALGPDGDAPRLSGSKAHAVLDVAEKKPFEVGTAWLWGRIDAPTLTIGSTGLAVPVSAPAGSVLRLTPSGKGLLAFSPNFDPPDFTDAPNAHFRNMAASTSYPEYAGGVTCRPGTVCSFDYVIVSGLPMTELRLMTYPRLYGDPGSPGSCRVSVSTDGKRFRTLIDFRRMEKNVWSPMFTRRFARLRFDKPATFVTVRFSLFANASAEFWSPTRPIDRMMVEADLDARSLPPVRITPGETPLRLSGAPDNDLRLTFDPNQPGIERVWPGE</sequence>
<dbReference type="Pfam" id="PF13231">
    <property type="entry name" value="PMT_2"/>
    <property type="match status" value="1"/>
</dbReference>
<dbReference type="GO" id="GO:0016763">
    <property type="term" value="F:pentosyltransferase activity"/>
    <property type="evidence" value="ECO:0007669"/>
    <property type="project" value="TreeGrafter"/>
</dbReference>
<feature type="transmembrane region" description="Helical" evidence="8">
    <location>
        <begin position="351"/>
        <end position="376"/>
    </location>
</feature>
<feature type="domain" description="Glycosyltransferase RgtA/B/C/D-like" evidence="9">
    <location>
        <begin position="90"/>
        <end position="210"/>
    </location>
</feature>